<evidence type="ECO:0000313" key="2">
    <source>
        <dbReference type="Proteomes" id="UP000001020"/>
    </source>
</evidence>
<reference evidence="1 2" key="1">
    <citation type="journal article" date="2002" name="J. Bacteriol.">
        <title>Whole-genome comparison of Mycobacterium tuberculosis clinical and laboratory strains.</title>
        <authorList>
            <person name="Fleischmann R.D."/>
            <person name="Alland D."/>
            <person name="Eisen J.A."/>
            <person name="Carpenter L."/>
            <person name="White O."/>
            <person name="Peterson J."/>
            <person name="DeBoy R."/>
            <person name="Dodson R."/>
            <person name="Gwinn M."/>
            <person name="Haft D."/>
            <person name="Hickey E."/>
            <person name="Kolonay J.F."/>
            <person name="Nelson W.C."/>
            <person name="Umayam L.A."/>
            <person name="Ermolaeva M."/>
            <person name="Salzberg S.L."/>
            <person name="Delcher A."/>
            <person name="Utterback T."/>
            <person name="Weidman J."/>
            <person name="Khouri H."/>
            <person name="Gill J."/>
            <person name="Mikula A."/>
            <person name="Bishai W."/>
            <person name="Jacobs Jr W.R.Jr."/>
            <person name="Venter J.C."/>
            <person name="Fraser C.M."/>
        </authorList>
    </citation>
    <scope>NUCLEOTIDE SEQUENCE [LARGE SCALE GENOMIC DNA]</scope>
    <source>
        <strain evidence="2">CDC 1551 / Oshkosh</strain>
    </source>
</reference>
<dbReference type="AlphaFoldDB" id="Q8VIT0"/>
<dbReference type="Proteomes" id="UP000001020">
    <property type="component" value="Chromosome"/>
</dbReference>
<accession>Q8VIT0</accession>
<keyword evidence="2" id="KW-1185">Reference proteome</keyword>
<sequence>MDNSARQCVLIDSLAGTRAKWIVALSIHICPGCT</sequence>
<protein>
    <submittedName>
        <fullName evidence="1">Uncharacterized protein</fullName>
    </submittedName>
</protein>
<proteinExistence type="predicted"/>
<gene>
    <name evidence="1" type="ordered locus">MT3952</name>
</gene>
<name>Q8VIT0_MYCTO</name>
<evidence type="ECO:0000313" key="1">
    <source>
        <dbReference type="EMBL" id="AAK48319.1"/>
    </source>
</evidence>
<organism evidence="1 2">
    <name type="scientific">Mycobacterium tuberculosis (strain CDC 1551 / Oshkosh)</name>
    <dbReference type="NCBI Taxonomy" id="83331"/>
    <lineage>
        <taxon>Bacteria</taxon>
        <taxon>Bacillati</taxon>
        <taxon>Actinomycetota</taxon>
        <taxon>Actinomycetes</taxon>
        <taxon>Mycobacteriales</taxon>
        <taxon>Mycobacteriaceae</taxon>
        <taxon>Mycobacterium</taxon>
        <taxon>Mycobacterium tuberculosis complex</taxon>
    </lineage>
</organism>
<dbReference type="KEGG" id="mtc:MT3952"/>
<dbReference type="HOGENOM" id="CLU_3374748_0_0_11"/>
<dbReference type="EMBL" id="AE000516">
    <property type="protein sequence ID" value="AAK48319.1"/>
    <property type="molecule type" value="Genomic_DNA"/>
</dbReference>